<keyword evidence="1" id="KW-0812">Transmembrane</keyword>
<dbReference type="CDD" id="cd09272">
    <property type="entry name" value="RNase_HI_RT_Ty1"/>
    <property type="match status" value="1"/>
</dbReference>
<gene>
    <name evidence="2" type="ORF">Tco_1122151</name>
</gene>
<keyword evidence="1" id="KW-0472">Membrane</keyword>
<dbReference type="PANTHER" id="PTHR11439">
    <property type="entry name" value="GAG-POL-RELATED RETROTRANSPOSON"/>
    <property type="match status" value="1"/>
</dbReference>
<dbReference type="EMBL" id="BQNB010021372">
    <property type="protein sequence ID" value="GJU05721.1"/>
    <property type="molecule type" value="Genomic_DNA"/>
</dbReference>
<accession>A0ABQ5J0Q6</accession>
<evidence type="ECO:0000313" key="3">
    <source>
        <dbReference type="Proteomes" id="UP001151760"/>
    </source>
</evidence>
<reference evidence="2" key="2">
    <citation type="submission" date="2022-01" db="EMBL/GenBank/DDBJ databases">
        <authorList>
            <person name="Yamashiro T."/>
            <person name="Shiraishi A."/>
            <person name="Satake H."/>
            <person name="Nakayama K."/>
        </authorList>
    </citation>
    <scope>NUCLEOTIDE SEQUENCE</scope>
</reference>
<keyword evidence="1" id="KW-1133">Transmembrane helix</keyword>
<name>A0ABQ5J0Q6_9ASTR</name>
<proteinExistence type="predicted"/>
<feature type="transmembrane region" description="Helical" evidence="1">
    <location>
        <begin position="71"/>
        <end position="96"/>
    </location>
</feature>
<dbReference type="Proteomes" id="UP001151760">
    <property type="component" value="Unassembled WGS sequence"/>
</dbReference>
<evidence type="ECO:0000313" key="2">
    <source>
        <dbReference type="EMBL" id="GJU05721.1"/>
    </source>
</evidence>
<dbReference type="PANTHER" id="PTHR11439:SF524">
    <property type="entry name" value="RNA-DIRECTED DNA POLYMERASE, PROTEIN KINASE RLK-PELLE-DLSV FAMILY"/>
    <property type="match status" value="1"/>
</dbReference>
<comment type="caution">
    <text evidence="2">The sequence shown here is derived from an EMBL/GenBank/DDBJ whole genome shotgun (WGS) entry which is preliminary data.</text>
</comment>
<evidence type="ECO:0000256" key="1">
    <source>
        <dbReference type="SAM" id="Phobius"/>
    </source>
</evidence>
<keyword evidence="3" id="KW-1185">Reference proteome</keyword>
<reference evidence="2" key="1">
    <citation type="journal article" date="2022" name="Int. J. Mol. Sci.">
        <title>Draft Genome of Tanacetum Coccineum: Genomic Comparison of Closely Related Tanacetum-Family Plants.</title>
        <authorList>
            <person name="Yamashiro T."/>
            <person name="Shiraishi A."/>
            <person name="Nakayama K."/>
            <person name="Satake H."/>
        </authorList>
    </citation>
    <scope>NUCLEOTIDE SEQUENCE</scope>
</reference>
<organism evidence="2 3">
    <name type="scientific">Tanacetum coccineum</name>
    <dbReference type="NCBI Taxonomy" id="301880"/>
    <lineage>
        <taxon>Eukaryota</taxon>
        <taxon>Viridiplantae</taxon>
        <taxon>Streptophyta</taxon>
        <taxon>Embryophyta</taxon>
        <taxon>Tracheophyta</taxon>
        <taxon>Spermatophyta</taxon>
        <taxon>Magnoliopsida</taxon>
        <taxon>eudicotyledons</taxon>
        <taxon>Gunneridae</taxon>
        <taxon>Pentapetalae</taxon>
        <taxon>asterids</taxon>
        <taxon>campanulids</taxon>
        <taxon>Asterales</taxon>
        <taxon>Asteraceae</taxon>
        <taxon>Asteroideae</taxon>
        <taxon>Anthemideae</taxon>
        <taxon>Anthemidinae</taxon>
        <taxon>Tanacetum</taxon>
    </lineage>
</organism>
<sequence length="236" mass="26654">MSRSEDMTVTSLHSWADIIQEVGQMDQQTELLKKLSEGKFTMKIMCVESVNVDMVGNKITIWLLIQMRIRLVVLLLDVQLSGIVFFLATTCSLGPLSVSRRFLVPVQRQSIVVLPMQTCWLRNLLGELHTPLSSATLIYCDNVYLSCNPVQHQRTKHIEIDIHFIRDLVVASQVRVLHVPSRYQFTDIFTKDLSSTLFGNFNPVLASAVLSLQLLGSVSRICHLLVFVLVTTQAQV</sequence>
<protein>
    <submittedName>
        <fullName evidence="2">Ribonuclease H-like domain-containing protein</fullName>
    </submittedName>
</protein>